<gene>
    <name evidence="2" type="ORF">PR048_006595</name>
</gene>
<organism evidence="2 3">
    <name type="scientific">Dryococelus australis</name>
    <dbReference type="NCBI Taxonomy" id="614101"/>
    <lineage>
        <taxon>Eukaryota</taxon>
        <taxon>Metazoa</taxon>
        <taxon>Ecdysozoa</taxon>
        <taxon>Arthropoda</taxon>
        <taxon>Hexapoda</taxon>
        <taxon>Insecta</taxon>
        <taxon>Pterygota</taxon>
        <taxon>Neoptera</taxon>
        <taxon>Polyneoptera</taxon>
        <taxon>Phasmatodea</taxon>
        <taxon>Verophasmatodea</taxon>
        <taxon>Anareolatae</taxon>
        <taxon>Phasmatidae</taxon>
        <taxon>Eurycanthinae</taxon>
        <taxon>Dryococelus</taxon>
    </lineage>
</organism>
<feature type="region of interest" description="Disordered" evidence="1">
    <location>
        <begin position="573"/>
        <end position="601"/>
    </location>
</feature>
<protein>
    <submittedName>
        <fullName evidence="2">Uncharacterized protein</fullName>
    </submittedName>
</protein>
<feature type="compositionally biased region" description="Pro residues" evidence="1">
    <location>
        <begin position="305"/>
        <end position="318"/>
    </location>
</feature>
<name>A0ABQ9IBE2_9NEOP</name>
<accession>A0ABQ9IBE2</accession>
<reference evidence="2 3" key="1">
    <citation type="submission" date="2023-02" db="EMBL/GenBank/DDBJ databases">
        <title>LHISI_Scaffold_Assembly.</title>
        <authorList>
            <person name="Stuart O.P."/>
            <person name="Cleave R."/>
            <person name="Magrath M.J.L."/>
            <person name="Mikheyev A.S."/>
        </authorList>
    </citation>
    <scope>NUCLEOTIDE SEQUENCE [LARGE SCALE GENOMIC DNA]</scope>
    <source>
        <strain evidence="2">Daus_M_001</strain>
        <tissue evidence="2">Leg muscle</tissue>
    </source>
</reference>
<dbReference type="EMBL" id="JARBHB010000002">
    <property type="protein sequence ID" value="KAJ8893989.1"/>
    <property type="molecule type" value="Genomic_DNA"/>
</dbReference>
<proteinExistence type="predicted"/>
<evidence type="ECO:0000313" key="3">
    <source>
        <dbReference type="Proteomes" id="UP001159363"/>
    </source>
</evidence>
<comment type="caution">
    <text evidence="2">The sequence shown here is derived from an EMBL/GenBank/DDBJ whole genome shotgun (WGS) entry which is preliminary data.</text>
</comment>
<feature type="region of interest" description="Disordered" evidence="1">
    <location>
        <begin position="305"/>
        <end position="335"/>
    </location>
</feature>
<feature type="compositionally biased region" description="Basic and acidic residues" evidence="1">
    <location>
        <begin position="319"/>
        <end position="330"/>
    </location>
</feature>
<evidence type="ECO:0000256" key="1">
    <source>
        <dbReference type="SAM" id="MobiDB-lite"/>
    </source>
</evidence>
<sequence>MVVKLKEILMGLETLIDRKFGIIEALLKTSGVDVLDKTELDIEPKSQKELKCTGIEEDDLMLSCTSPLSLPMSQRDVITWTPLSPPAAIAASSPTPSTIGYECMLNAVDEEEEEVPLQELHAGIQLFWKEVAIAIHTSPQLCNKNCSILLSGCSIPTPPEILLSYQYLGVARRLKLHNQRWMTKVKNQVPPSRQQSNEVHGGYYSRRHSRWRCRQGGITEYEVEYSRNKMADGDNMADGNNMATGIKIATGMTEHELAVADATAIGLKFGGLDFLALLPVRVTLSPEQGYFPREEEVVMLATPTPPPKHTQTFPPPHFEPPERGGRRLTEPTEDYTTSTRGFCNFRRLLKPFGALLPTYGIIGTVFSPTKYSLLKVNTSFSVAGLDFILRILLVRELQRRHRRACQMSRRFYAQGREMRCSNLVGNKDLQDIQWRPCYFMTILTQNLLHQPTVPRETSTPLKEHRYINVVILLSPSPHLSHRLQPVCTQPYDGIDPGTTHLGKMELTSERGQRLLGNPWRAFPRRRAAGGQWDCGPAALCCDQTAIGPAHTPDSGCVSLLPAERQPFRLTGPLRRELSPAPPRGVQTAGDLSPGGDNGKTMPVQLEKTRLSLIPRPIVKNAVKEKLPAFHWPLRMAPKWQLYIELISAFEAEKRGSSKGGTVMLFKYHFATTWRVLNWRACPCAALWEPASIPSGVDPKFSHVGIAPDDAAGRRVTSGISLFSRPFIPALLHPHLTSPSSVLQNFGVKSCPNLFTHCDECGISKVIDMYSLKIILVSCISTSGSLLRADMTNGFRSTNPLGPPRPGKINWLTSRCGNVLAGRRTDDTGDSNLYLSTAQCTHSTLECTFSGTRPVQTTTRLEDNLRQRKCL</sequence>
<dbReference type="Proteomes" id="UP001159363">
    <property type="component" value="Chromosome 2"/>
</dbReference>
<evidence type="ECO:0000313" key="2">
    <source>
        <dbReference type="EMBL" id="KAJ8893989.1"/>
    </source>
</evidence>
<keyword evidence="3" id="KW-1185">Reference proteome</keyword>